<name>A0ABV1AEP0_9TELE</name>
<gene>
    <name evidence="2" type="ORF">AMECASPLE_035676</name>
</gene>
<evidence type="ECO:0000256" key="1">
    <source>
        <dbReference type="SAM" id="MobiDB-lite"/>
    </source>
</evidence>
<protein>
    <submittedName>
        <fullName evidence="2">Uncharacterized protein</fullName>
    </submittedName>
</protein>
<feature type="region of interest" description="Disordered" evidence="1">
    <location>
        <begin position="1"/>
        <end position="20"/>
    </location>
</feature>
<dbReference type="Proteomes" id="UP001469553">
    <property type="component" value="Unassembled WGS sequence"/>
</dbReference>
<reference evidence="2 3" key="1">
    <citation type="submission" date="2021-06" db="EMBL/GenBank/DDBJ databases">
        <authorList>
            <person name="Palmer J.M."/>
        </authorList>
    </citation>
    <scope>NUCLEOTIDE SEQUENCE [LARGE SCALE GENOMIC DNA]</scope>
    <source>
        <strain evidence="2 3">AS_MEX2019</strain>
        <tissue evidence="2">Muscle</tissue>
    </source>
</reference>
<keyword evidence="3" id="KW-1185">Reference proteome</keyword>
<dbReference type="EMBL" id="JAHRIP010090023">
    <property type="protein sequence ID" value="MEQ2316736.1"/>
    <property type="molecule type" value="Genomic_DNA"/>
</dbReference>
<accession>A0ABV1AEP0</accession>
<comment type="caution">
    <text evidence="2">The sequence shown here is derived from an EMBL/GenBank/DDBJ whole genome shotgun (WGS) entry which is preliminary data.</text>
</comment>
<feature type="compositionally biased region" description="Polar residues" evidence="1">
    <location>
        <begin position="1"/>
        <end position="13"/>
    </location>
</feature>
<organism evidence="2 3">
    <name type="scientific">Ameca splendens</name>
    <dbReference type="NCBI Taxonomy" id="208324"/>
    <lineage>
        <taxon>Eukaryota</taxon>
        <taxon>Metazoa</taxon>
        <taxon>Chordata</taxon>
        <taxon>Craniata</taxon>
        <taxon>Vertebrata</taxon>
        <taxon>Euteleostomi</taxon>
        <taxon>Actinopterygii</taxon>
        <taxon>Neopterygii</taxon>
        <taxon>Teleostei</taxon>
        <taxon>Neoteleostei</taxon>
        <taxon>Acanthomorphata</taxon>
        <taxon>Ovalentaria</taxon>
        <taxon>Atherinomorphae</taxon>
        <taxon>Cyprinodontiformes</taxon>
        <taxon>Goodeidae</taxon>
        <taxon>Ameca</taxon>
    </lineage>
</organism>
<evidence type="ECO:0000313" key="2">
    <source>
        <dbReference type="EMBL" id="MEQ2316736.1"/>
    </source>
</evidence>
<proteinExistence type="predicted"/>
<evidence type="ECO:0000313" key="3">
    <source>
        <dbReference type="Proteomes" id="UP001469553"/>
    </source>
</evidence>
<sequence length="50" mass="5430">SCHVVNTATTTKQHTLRGGVESMPRQVRAVLAAIEMLHPINVCDCTCTVH</sequence>
<feature type="non-terminal residue" evidence="2">
    <location>
        <position position="1"/>
    </location>
</feature>